<dbReference type="InterPro" id="IPR039417">
    <property type="entry name" value="Peptidase_C1A_papain-like"/>
</dbReference>
<dbReference type="PROSITE" id="PS00639">
    <property type="entry name" value="THIOL_PROTEASE_HIS"/>
    <property type="match status" value="1"/>
</dbReference>
<dbReference type="SMART" id="SM00645">
    <property type="entry name" value="Pept_C1"/>
    <property type="match status" value="1"/>
</dbReference>
<dbReference type="EMBL" id="KQ242474">
    <property type="protein sequence ID" value="KNC78522.1"/>
    <property type="molecule type" value="Genomic_DNA"/>
</dbReference>
<dbReference type="InterPro" id="IPR025660">
    <property type="entry name" value="Pept_his_AS"/>
</dbReference>
<evidence type="ECO:0000256" key="1">
    <source>
        <dbReference type="ARBA" id="ARBA00008455"/>
    </source>
</evidence>
<dbReference type="Gene3D" id="3.90.70.10">
    <property type="entry name" value="Cysteine proteinases"/>
    <property type="match status" value="1"/>
</dbReference>
<dbReference type="STRING" id="667725.A0A0L0FNZ7"/>
<dbReference type="GeneID" id="25909551"/>
<dbReference type="OrthoDB" id="65740at2759"/>
<evidence type="ECO:0000256" key="2">
    <source>
        <dbReference type="ARBA" id="ARBA00023157"/>
    </source>
</evidence>
<dbReference type="CDD" id="cd02248">
    <property type="entry name" value="Peptidase_C1A"/>
    <property type="match status" value="1"/>
</dbReference>
<dbReference type="PANTHER" id="PTHR12411">
    <property type="entry name" value="CYSTEINE PROTEASE FAMILY C1-RELATED"/>
    <property type="match status" value="1"/>
</dbReference>
<evidence type="ECO:0000256" key="3">
    <source>
        <dbReference type="SAM" id="SignalP"/>
    </source>
</evidence>
<organism evidence="6 7">
    <name type="scientific">Sphaeroforma arctica JP610</name>
    <dbReference type="NCBI Taxonomy" id="667725"/>
    <lineage>
        <taxon>Eukaryota</taxon>
        <taxon>Ichthyosporea</taxon>
        <taxon>Ichthyophonida</taxon>
        <taxon>Sphaeroforma</taxon>
    </lineage>
</organism>
<sequence length="367" mass="40757">MKTSLSLLLATAGAAVARNVVMENLGEIAANEELTTEFKQWMAANDKEYSGKTAIERQAIYYKNKFIVERMAAENDNDQAQYKLNKFADRNAGEMLMEINSPMDADVQAKHMLPDLPVDDLPESWDWRDKGAVTDVANQGSAGSCWSFSAVGAMEGGYFIKHNKLQQLSPEFLVECDPRDCGVFGGWPYKAYEFTMAEGGIPADKDIPYCVGGFGCLPCMAKHYDKTMCGKHKDLICNKDRHVCDILEDKKKIAATVTDWFNVGKDEDQMRAALVKYGPLSVALNANWLQFYFGGVSNPWFCDPLGLNHAVLIVGYGSETSAVGTEKPYWIVKNSWGESWGEQGYFRMIRNVGKCGINTAVTFPVMG</sequence>
<evidence type="ECO:0000259" key="4">
    <source>
        <dbReference type="SMART" id="SM00645"/>
    </source>
</evidence>
<dbReference type="RefSeq" id="XP_014152424.1">
    <property type="nucleotide sequence ID" value="XM_014296949.1"/>
</dbReference>
<dbReference type="InterPro" id="IPR025661">
    <property type="entry name" value="Pept_asp_AS"/>
</dbReference>
<dbReference type="InterPro" id="IPR013201">
    <property type="entry name" value="Prot_inhib_I29"/>
</dbReference>
<evidence type="ECO:0000259" key="5">
    <source>
        <dbReference type="SMART" id="SM00848"/>
    </source>
</evidence>
<dbReference type="AlphaFoldDB" id="A0A0L0FNZ7"/>
<feature type="signal peptide" evidence="3">
    <location>
        <begin position="1"/>
        <end position="17"/>
    </location>
</feature>
<protein>
    <recommendedName>
        <fullName evidence="8">Peptidase C1A papain C-terminal domain-containing protein</fullName>
    </recommendedName>
</protein>
<dbReference type="PRINTS" id="PR00705">
    <property type="entry name" value="PAPAIN"/>
</dbReference>
<dbReference type="InterPro" id="IPR000169">
    <property type="entry name" value="Pept_cys_AS"/>
</dbReference>
<dbReference type="Pfam" id="PF00112">
    <property type="entry name" value="Peptidase_C1"/>
    <property type="match status" value="1"/>
</dbReference>
<dbReference type="Pfam" id="PF08246">
    <property type="entry name" value="Inhibitor_I29"/>
    <property type="match status" value="1"/>
</dbReference>
<feature type="domain" description="Cathepsin propeptide inhibitor" evidence="5">
    <location>
        <begin position="38"/>
        <end position="95"/>
    </location>
</feature>
<accession>A0A0L0FNZ7</accession>
<dbReference type="PROSITE" id="PS00139">
    <property type="entry name" value="THIOL_PROTEASE_CYS"/>
    <property type="match status" value="1"/>
</dbReference>
<keyword evidence="7" id="KW-1185">Reference proteome</keyword>
<feature type="domain" description="Peptidase C1A papain C-terminal" evidence="4">
    <location>
        <begin position="121"/>
        <end position="365"/>
    </location>
</feature>
<dbReference type="GO" id="GO:0008234">
    <property type="term" value="F:cysteine-type peptidase activity"/>
    <property type="evidence" value="ECO:0007669"/>
    <property type="project" value="InterPro"/>
</dbReference>
<evidence type="ECO:0000313" key="7">
    <source>
        <dbReference type="Proteomes" id="UP000054560"/>
    </source>
</evidence>
<dbReference type="PROSITE" id="PS00640">
    <property type="entry name" value="THIOL_PROTEASE_ASN"/>
    <property type="match status" value="1"/>
</dbReference>
<dbReference type="eggNOG" id="KOG1542">
    <property type="taxonomic scope" value="Eukaryota"/>
</dbReference>
<proteinExistence type="inferred from homology"/>
<feature type="chain" id="PRO_5018631779" description="Peptidase C1A papain C-terminal domain-containing protein" evidence="3">
    <location>
        <begin position="18"/>
        <end position="367"/>
    </location>
</feature>
<dbReference type="Proteomes" id="UP000054560">
    <property type="component" value="Unassembled WGS sequence"/>
</dbReference>
<gene>
    <name evidence="6" type="ORF">SARC_09047</name>
</gene>
<evidence type="ECO:0008006" key="8">
    <source>
        <dbReference type="Google" id="ProtNLM"/>
    </source>
</evidence>
<dbReference type="SUPFAM" id="SSF54001">
    <property type="entry name" value="Cysteine proteinases"/>
    <property type="match status" value="1"/>
</dbReference>
<keyword evidence="2" id="KW-1015">Disulfide bond</keyword>
<evidence type="ECO:0000313" key="6">
    <source>
        <dbReference type="EMBL" id="KNC78522.1"/>
    </source>
</evidence>
<dbReference type="SMART" id="SM00848">
    <property type="entry name" value="Inhibitor_I29"/>
    <property type="match status" value="1"/>
</dbReference>
<name>A0A0L0FNZ7_9EUKA</name>
<comment type="similarity">
    <text evidence="1">Belongs to the peptidase C1 family.</text>
</comment>
<reference evidence="6 7" key="1">
    <citation type="submission" date="2011-02" db="EMBL/GenBank/DDBJ databases">
        <title>The Genome Sequence of Sphaeroforma arctica JP610.</title>
        <authorList>
            <consortium name="The Broad Institute Genome Sequencing Platform"/>
            <person name="Russ C."/>
            <person name="Cuomo C."/>
            <person name="Young S.K."/>
            <person name="Zeng Q."/>
            <person name="Gargeya S."/>
            <person name="Alvarado L."/>
            <person name="Berlin A."/>
            <person name="Chapman S.B."/>
            <person name="Chen Z."/>
            <person name="Freedman E."/>
            <person name="Gellesch M."/>
            <person name="Goldberg J."/>
            <person name="Griggs A."/>
            <person name="Gujja S."/>
            <person name="Heilman E."/>
            <person name="Heiman D."/>
            <person name="Howarth C."/>
            <person name="Mehta T."/>
            <person name="Neiman D."/>
            <person name="Pearson M."/>
            <person name="Roberts A."/>
            <person name="Saif S."/>
            <person name="Shea T."/>
            <person name="Shenoy N."/>
            <person name="Sisk P."/>
            <person name="Stolte C."/>
            <person name="Sykes S."/>
            <person name="White J."/>
            <person name="Yandava C."/>
            <person name="Burger G."/>
            <person name="Gray M.W."/>
            <person name="Holland P.W.H."/>
            <person name="King N."/>
            <person name="Lang F.B.F."/>
            <person name="Roger A.J."/>
            <person name="Ruiz-Trillo I."/>
            <person name="Haas B."/>
            <person name="Nusbaum C."/>
            <person name="Birren B."/>
        </authorList>
    </citation>
    <scope>NUCLEOTIDE SEQUENCE [LARGE SCALE GENOMIC DNA]</scope>
    <source>
        <strain evidence="6 7">JP610</strain>
    </source>
</reference>
<dbReference type="InterPro" id="IPR000668">
    <property type="entry name" value="Peptidase_C1A_C"/>
</dbReference>
<keyword evidence="3" id="KW-0732">Signal</keyword>
<dbReference type="InterPro" id="IPR038765">
    <property type="entry name" value="Papain-like_cys_pep_sf"/>
</dbReference>
<dbReference type="InterPro" id="IPR013128">
    <property type="entry name" value="Peptidase_C1A"/>
</dbReference>
<dbReference type="GO" id="GO:0006508">
    <property type="term" value="P:proteolysis"/>
    <property type="evidence" value="ECO:0007669"/>
    <property type="project" value="InterPro"/>
</dbReference>